<feature type="compositionally biased region" description="Basic and acidic residues" evidence="1">
    <location>
        <begin position="446"/>
        <end position="459"/>
    </location>
</feature>
<feature type="compositionally biased region" description="Basic and acidic residues" evidence="1">
    <location>
        <begin position="12"/>
        <end position="32"/>
    </location>
</feature>
<feature type="region of interest" description="Disordered" evidence="1">
    <location>
        <begin position="500"/>
        <end position="539"/>
    </location>
</feature>
<evidence type="ECO:0000313" key="3">
    <source>
        <dbReference type="WBParaSite" id="jg7722"/>
    </source>
</evidence>
<keyword evidence="2" id="KW-1185">Reference proteome</keyword>
<dbReference type="AlphaFoldDB" id="A0A915EN92"/>
<reference evidence="3" key="1">
    <citation type="submission" date="2022-11" db="UniProtKB">
        <authorList>
            <consortium name="WormBaseParasite"/>
        </authorList>
    </citation>
    <scope>IDENTIFICATION</scope>
</reference>
<proteinExistence type="predicted"/>
<sequence length="539" mass="60951">MSMPTPQPSAESTKKSVRFEKSDRQKLMSEQKRPRRSSSRWHKLLDETEDGASPITRNKWLELSVNQETICSLLKHLTLDQWLTVLPVEKTLSKPLSYHGLVCVSDRPIIDFESKNKSNDTEKYLSHTSLYAKKIANADITLDLLNIWRSSKQYFSENYKNLSTQQPDCDLETYLSGLFGSQSSLDLTQLLQVSIPIAFAHNNVAREFMPLQKMVEIAHHNIGRSLKKAKLDGVDQENCDPDDRQQYVYSFVLATSNSSHEDNQPTNSTALPSASTEIPSSTSFLYINQSGDLVEFMQSADSPAQSIRQFLKLIEGMTKKTQNVQLFAIVGNELQRLNLELQAQKDKLAKLLPRCSESTSSVAIAQSRLSTDSRYSLTCGELDELSALSDQLDQAEDFELCVQSDKGTNLHKLDDPSLHADSKHIRQIEKRVRELAKEIAMAKQELITDKPTEADKPEQEGGTNTPGKQEDLYSTRVYQQFATFYRQTVLESDNVIEQTKDLEQKEKPTRKTKHLAPCSTATPVLTNKKKKNKISNIVN</sequence>
<dbReference type="WBParaSite" id="jg7722">
    <property type="protein sequence ID" value="jg7722"/>
    <property type="gene ID" value="jg7722"/>
</dbReference>
<dbReference type="Proteomes" id="UP000887574">
    <property type="component" value="Unplaced"/>
</dbReference>
<feature type="compositionally biased region" description="Basic and acidic residues" evidence="1">
    <location>
        <begin position="500"/>
        <end position="509"/>
    </location>
</feature>
<protein>
    <submittedName>
        <fullName evidence="3">Uncharacterized protein</fullName>
    </submittedName>
</protein>
<feature type="region of interest" description="Disordered" evidence="1">
    <location>
        <begin position="1"/>
        <end position="45"/>
    </location>
</feature>
<feature type="compositionally biased region" description="Basic residues" evidence="1">
    <location>
        <begin position="33"/>
        <end position="42"/>
    </location>
</feature>
<evidence type="ECO:0000256" key="1">
    <source>
        <dbReference type="SAM" id="MobiDB-lite"/>
    </source>
</evidence>
<organism evidence="2 3">
    <name type="scientific">Ditylenchus dipsaci</name>
    <dbReference type="NCBI Taxonomy" id="166011"/>
    <lineage>
        <taxon>Eukaryota</taxon>
        <taxon>Metazoa</taxon>
        <taxon>Ecdysozoa</taxon>
        <taxon>Nematoda</taxon>
        <taxon>Chromadorea</taxon>
        <taxon>Rhabditida</taxon>
        <taxon>Tylenchina</taxon>
        <taxon>Tylenchomorpha</taxon>
        <taxon>Sphaerularioidea</taxon>
        <taxon>Anguinidae</taxon>
        <taxon>Anguininae</taxon>
        <taxon>Ditylenchus</taxon>
    </lineage>
</organism>
<name>A0A915EN92_9BILA</name>
<accession>A0A915EN92</accession>
<feature type="region of interest" description="Disordered" evidence="1">
    <location>
        <begin position="444"/>
        <end position="472"/>
    </location>
</feature>
<evidence type="ECO:0000313" key="2">
    <source>
        <dbReference type="Proteomes" id="UP000887574"/>
    </source>
</evidence>